<proteinExistence type="predicted"/>
<evidence type="ECO:0000256" key="4">
    <source>
        <dbReference type="ARBA" id="ARBA00022989"/>
    </source>
</evidence>
<evidence type="ECO:0000256" key="7">
    <source>
        <dbReference type="ARBA" id="ARBA00023170"/>
    </source>
</evidence>
<comment type="subcellular location">
    <subcellularLocation>
        <location evidence="1">Membrane</location>
        <topology evidence="1">Multi-pass membrane protein</topology>
    </subcellularLocation>
</comment>
<reference evidence="13" key="1">
    <citation type="submission" date="2023-03" db="EMBL/GenBank/DDBJ databases">
        <title>Chromosome-scale reference genome and RAD-based genetic map of yellow starthistle (Centaurea solstitialis) reveal putative structural variation and QTLs associated with invader traits.</title>
        <authorList>
            <person name="Reatini B."/>
            <person name="Cang F.A."/>
            <person name="Jiang Q."/>
            <person name="Mckibben M.T.W."/>
            <person name="Barker M.S."/>
            <person name="Rieseberg L.H."/>
            <person name="Dlugosch K.M."/>
        </authorList>
    </citation>
    <scope>NUCLEOTIDE SEQUENCE</scope>
    <source>
        <strain evidence="13">CAN-66</strain>
        <tissue evidence="13">Leaf</tissue>
    </source>
</reference>
<dbReference type="SMART" id="SM00079">
    <property type="entry name" value="PBPe"/>
    <property type="match status" value="1"/>
</dbReference>
<evidence type="ECO:0000256" key="9">
    <source>
        <dbReference type="ARBA" id="ARBA00023286"/>
    </source>
</evidence>
<keyword evidence="14" id="KW-1185">Reference proteome</keyword>
<keyword evidence="2" id="KW-0813">Transport</keyword>
<comment type="caution">
    <text evidence="13">The sequence shown here is derived from an EMBL/GenBank/DDBJ whole genome shotgun (WGS) entry which is preliminary data.</text>
</comment>
<keyword evidence="5" id="KW-0406">Ion transport</keyword>
<evidence type="ECO:0000259" key="12">
    <source>
        <dbReference type="SMART" id="SM00079"/>
    </source>
</evidence>
<dbReference type="Gene3D" id="3.40.190.10">
    <property type="entry name" value="Periplasmic binding protein-like II"/>
    <property type="match status" value="4"/>
</dbReference>
<evidence type="ECO:0000313" key="13">
    <source>
        <dbReference type="EMBL" id="KAJ9550909.1"/>
    </source>
</evidence>
<protein>
    <recommendedName>
        <fullName evidence="12">Ionotropic glutamate receptor C-terminal domain-containing protein</fullName>
    </recommendedName>
</protein>
<dbReference type="GO" id="GO:0015276">
    <property type="term" value="F:ligand-gated monoatomic ion channel activity"/>
    <property type="evidence" value="ECO:0007669"/>
    <property type="project" value="InterPro"/>
</dbReference>
<evidence type="ECO:0000256" key="5">
    <source>
        <dbReference type="ARBA" id="ARBA00023065"/>
    </source>
</evidence>
<dbReference type="Proteomes" id="UP001172457">
    <property type="component" value="Chromosome 4"/>
</dbReference>
<keyword evidence="3 11" id="KW-0812">Transmembrane</keyword>
<evidence type="ECO:0000256" key="1">
    <source>
        <dbReference type="ARBA" id="ARBA00004141"/>
    </source>
</evidence>
<feature type="transmembrane region" description="Helical" evidence="11">
    <location>
        <begin position="757"/>
        <end position="781"/>
    </location>
</feature>
<feature type="transmembrane region" description="Helical" evidence="11">
    <location>
        <begin position="585"/>
        <end position="609"/>
    </location>
</feature>
<dbReference type="GO" id="GO:0016020">
    <property type="term" value="C:membrane"/>
    <property type="evidence" value="ECO:0007669"/>
    <property type="project" value="UniProtKB-SubCell"/>
</dbReference>
<evidence type="ECO:0000256" key="10">
    <source>
        <dbReference type="ARBA" id="ARBA00023303"/>
    </source>
</evidence>
<dbReference type="SUPFAM" id="SSF53850">
    <property type="entry name" value="Periplasmic binding protein-like II"/>
    <property type="match status" value="2"/>
</dbReference>
<keyword evidence="10" id="KW-0407">Ion channel</keyword>
<feature type="transmembrane region" description="Helical" evidence="11">
    <location>
        <begin position="1294"/>
        <end position="1315"/>
    </location>
</feature>
<feature type="transmembrane region" description="Helical" evidence="11">
    <location>
        <begin position="525"/>
        <end position="543"/>
    </location>
</feature>
<feature type="transmembrane region" description="Helical" evidence="11">
    <location>
        <begin position="555"/>
        <end position="573"/>
    </location>
</feature>
<dbReference type="PANTHER" id="PTHR18966">
    <property type="entry name" value="IONOTROPIC GLUTAMATE RECEPTOR"/>
    <property type="match status" value="1"/>
</dbReference>
<name>A0AA38WI89_9ASTR</name>
<dbReference type="InterPro" id="IPR001320">
    <property type="entry name" value="Iontro_rcpt_C"/>
</dbReference>
<feature type="transmembrane region" description="Helical" evidence="11">
    <location>
        <begin position="1125"/>
        <end position="1151"/>
    </location>
</feature>
<evidence type="ECO:0000256" key="6">
    <source>
        <dbReference type="ARBA" id="ARBA00023136"/>
    </source>
</evidence>
<dbReference type="Pfam" id="PF00060">
    <property type="entry name" value="Lig_chan"/>
    <property type="match status" value="2"/>
</dbReference>
<evidence type="ECO:0000256" key="3">
    <source>
        <dbReference type="ARBA" id="ARBA00022692"/>
    </source>
</evidence>
<keyword evidence="7" id="KW-0675">Receptor</keyword>
<dbReference type="Gene3D" id="1.10.287.70">
    <property type="match status" value="2"/>
</dbReference>
<feature type="transmembrane region" description="Helical" evidence="11">
    <location>
        <begin position="1065"/>
        <end position="1083"/>
    </location>
</feature>
<sequence length="1338" mass="150829">MAQPGYLNDSSSTDTDEDWEQDAQIFAHLVQQANASSSIRRSKAPNIDRGRVEANARLMADYFDDNPTYPEKTFKRRFRMSRNLFIRIVYDLYTRYPYFQQQYDATGLPGLSPYQKCTAAIRQLAYGITGDAWDDYVRMGESTARKCLNHFVEGIIQMYGKIYLRKPTYEDIQQLYAAHDDRHGFPGMLGSLDCMHWEWAMCPVAWQGQYHRGDKPHPSIILEAAASQDTWIWHAFFGCPGAMNDLNVLNHSPIFEDVYNGIAPDRTFQVNGATYRHGYYLGDGIYHEWATFVKAFSYPEDDKRIKFKGAQEAARKDIERAFGILRKRWNIIKQPSRFMEIPTMRKVMYACIILHNMILENKNKAICVVPNDIPDPPNPQLTEEQCYNMSKPINNRCPKLVVWVPKKPGFTEFVKVNEESEVEGGFSIAIFCHALQLLPYNIQPVFIPFVNETGESKGTYDELIHHIEDQICEAVAGDVTIRFNRTQYVHFTAPYLSSEVYMLVHGAHEWNQTLLTFIRPFTWRLWITLIGACIFIGVAIAILEYRVGNPKFAIPFYQKLIMVIWFPISTFYFHEGKILNRCSKIVLIMWLSMIFIVVQIFTATLSSWLTLNQLRPSLPSSLDNVGYQEGAFLKDFIIQRSNRFGKNPVPLNDVEDFRDALSDGRVNAIVDELPYIELFLAKYGSDYMKSGPIQRESGLAFAFPHGSPLIDDFSKAVIDVTENEIMMKMTEKYLGYSSADKSQPNQPLPQSLDVQSFLGLFIFMGSVTIVAIISSEISLLYENKKILPISTGWRCLGGGGAGSGDGGHGGGGGRGCGGAVVSSAVAVAEVVAVVVVAAAVAAMAVVVAATAAVVEVVSLLCVCIMVNFVKGSVVIADKSITEKTYFEVHSEENVISEAIQDQSRRRSIQEQVGIGQDDVCAGILGPNWKKMSNEEGPCTELVVWVPKPGFPEFVKVNKESKVEGGFSIAIFCHALQLLPYNIQPIFKPFVNHKGESNGTTGQLLEKIKNKTCEAVAGDITIRSERAKYIDFTIPYLSSEVYMLVRGSHEWNQTLLTFLKPFTWRLWITVIGACIFIGASIAILEYRVGNPKFTVSFYQKLIMIIWFPISTFFFHEGKILNKCSKVVLVMWLSMIFIVLQVFTATLSSWLTINQLRPRLPSSFDNVGYQDGSFLRYFILQENNHFGNPVPLKTVKEYKDALSSGRVNAIVDELPYIELFLAKYGSDHYMKFGPINQESGLAFAFPRPSRLVDDFSRAVINITENEIMMEMMEKYLGFSTADKSQPNQPLPQSLDVQSFIGLFVFMASVTIAAIISSEISLMRGNKKVVPVMSTADSIHL</sequence>
<accession>A0AA38WI89</accession>
<keyword evidence="4 11" id="KW-1133">Transmembrane helix</keyword>
<feature type="domain" description="Ionotropic glutamate receptor C-terminal" evidence="12">
    <location>
        <begin position="399"/>
        <end position="736"/>
    </location>
</feature>
<feature type="transmembrane region" description="Helical" evidence="11">
    <location>
        <begin position="856"/>
        <end position="876"/>
    </location>
</feature>
<gene>
    <name evidence="13" type="ORF">OSB04_014954</name>
</gene>
<dbReference type="Pfam" id="PF04827">
    <property type="entry name" value="Plant_tran"/>
    <property type="match status" value="1"/>
</dbReference>
<evidence type="ECO:0000313" key="14">
    <source>
        <dbReference type="Proteomes" id="UP001172457"/>
    </source>
</evidence>
<dbReference type="EMBL" id="JARYMX010000004">
    <property type="protein sequence ID" value="KAJ9550909.1"/>
    <property type="molecule type" value="Genomic_DNA"/>
</dbReference>
<keyword evidence="6 11" id="KW-0472">Membrane</keyword>
<keyword evidence="8" id="KW-0325">Glycoprotein</keyword>
<keyword evidence="9" id="KW-1071">Ligand-gated ion channel</keyword>
<evidence type="ECO:0000256" key="2">
    <source>
        <dbReference type="ARBA" id="ARBA00022448"/>
    </source>
</evidence>
<dbReference type="InterPro" id="IPR015683">
    <property type="entry name" value="Ionotropic_Glu_rcpt"/>
</dbReference>
<evidence type="ECO:0000256" key="8">
    <source>
        <dbReference type="ARBA" id="ARBA00023180"/>
    </source>
</evidence>
<feature type="transmembrane region" description="Helical" evidence="11">
    <location>
        <begin position="830"/>
        <end position="850"/>
    </location>
</feature>
<dbReference type="InterPro" id="IPR006912">
    <property type="entry name" value="Harbinger_derived_prot"/>
</dbReference>
<organism evidence="13 14">
    <name type="scientific">Centaurea solstitialis</name>
    <name type="common">yellow star-thistle</name>
    <dbReference type="NCBI Taxonomy" id="347529"/>
    <lineage>
        <taxon>Eukaryota</taxon>
        <taxon>Viridiplantae</taxon>
        <taxon>Streptophyta</taxon>
        <taxon>Embryophyta</taxon>
        <taxon>Tracheophyta</taxon>
        <taxon>Spermatophyta</taxon>
        <taxon>Magnoliopsida</taxon>
        <taxon>eudicotyledons</taxon>
        <taxon>Gunneridae</taxon>
        <taxon>Pentapetalae</taxon>
        <taxon>asterids</taxon>
        <taxon>campanulids</taxon>
        <taxon>Asterales</taxon>
        <taxon>Asteraceae</taxon>
        <taxon>Carduoideae</taxon>
        <taxon>Cardueae</taxon>
        <taxon>Centaureinae</taxon>
        <taxon>Centaurea</taxon>
    </lineage>
</organism>
<feature type="transmembrane region" description="Helical" evidence="11">
    <location>
        <begin position="1095"/>
        <end position="1113"/>
    </location>
</feature>
<evidence type="ECO:0000256" key="11">
    <source>
        <dbReference type="SAM" id="Phobius"/>
    </source>
</evidence>